<dbReference type="OrthoDB" id="264917at2759"/>
<dbReference type="CDD" id="cd16514">
    <property type="entry name" value="RING-HC_LONFs_rpt2"/>
    <property type="match status" value="1"/>
</dbReference>
<name>A0A8H8R5T8_9HELO</name>
<feature type="compositionally biased region" description="Low complexity" evidence="6">
    <location>
        <begin position="20"/>
        <end position="34"/>
    </location>
</feature>
<proteinExistence type="predicted"/>
<dbReference type="PANTHER" id="PTHR23327">
    <property type="entry name" value="RING FINGER PROTEIN 127"/>
    <property type="match status" value="1"/>
</dbReference>
<dbReference type="SMART" id="SM00184">
    <property type="entry name" value="RING"/>
    <property type="match status" value="2"/>
</dbReference>
<dbReference type="Proteomes" id="UP000431533">
    <property type="component" value="Unassembled WGS sequence"/>
</dbReference>
<dbReference type="EMBL" id="QGMH01000023">
    <property type="protein sequence ID" value="TVY28979.1"/>
    <property type="molecule type" value="Genomic_DNA"/>
</dbReference>
<dbReference type="GO" id="GO:0008270">
    <property type="term" value="F:zinc ion binding"/>
    <property type="evidence" value="ECO:0007669"/>
    <property type="project" value="UniProtKB-KW"/>
</dbReference>
<dbReference type="SUPFAM" id="SSF88697">
    <property type="entry name" value="PUA domain-like"/>
    <property type="match status" value="1"/>
</dbReference>
<evidence type="ECO:0000256" key="4">
    <source>
        <dbReference type="PROSITE-ProRule" id="PRU00175"/>
    </source>
</evidence>
<dbReference type="AlphaFoldDB" id="A0A8H8R5T8"/>
<keyword evidence="1" id="KW-0479">Metal-binding</keyword>
<feature type="domain" description="RING-type" evidence="7">
    <location>
        <begin position="224"/>
        <end position="262"/>
    </location>
</feature>
<organism evidence="9 10">
    <name type="scientific">Lachnellula hyalina</name>
    <dbReference type="NCBI Taxonomy" id="1316788"/>
    <lineage>
        <taxon>Eukaryota</taxon>
        <taxon>Fungi</taxon>
        <taxon>Dikarya</taxon>
        <taxon>Ascomycota</taxon>
        <taxon>Pezizomycotina</taxon>
        <taxon>Leotiomycetes</taxon>
        <taxon>Helotiales</taxon>
        <taxon>Lachnaceae</taxon>
        <taxon>Lachnellula</taxon>
    </lineage>
</organism>
<reference evidence="9 10" key="1">
    <citation type="submission" date="2018-05" db="EMBL/GenBank/DDBJ databases">
        <title>Genome sequencing and assembly of the regulated plant pathogen Lachnellula willkommii and related sister species for the development of diagnostic species identification markers.</title>
        <authorList>
            <person name="Giroux E."/>
            <person name="Bilodeau G."/>
        </authorList>
    </citation>
    <scope>NUCLEOTIDE SEQUENCE [LARGE SCALE GENOMIC DNA]</scope>
    <source>
        <strain evidence="9 10">CBS 185.66</strain>
    </source>
</reference>
<dbReference type="PROSITE" id="PS50089">
    <property type="entry name" value="ZF_RING_2"/>
    <property type="match status" value="1"/>
</dbReference>
<dbReference type="Gene3D" id="2.30.130.40">
    <property type="entry name" value="LON domain-like"/>
    <property type="match status" value="1"/>
</dbReference>
<dbReference type="GO" id="GO:0061630">
    <property type="term" value="F:ubiquitin protein ligase activity"/>
    <property type="evidence" value="ECO:0007669"/>
    <property type="project" value="TreeGrafter"/>
</dbReference>
<dbReference type="PANTHER" id="PTHR23327:SF42">
    <property type="entry name" value="LON PEPTIDASE N-TERMINAL DOMAIN AND RING FINGER PROTEIN C14F5.10C"/>
    <property type="match status" value="1"/>
</dbReference>
<comment type="caution">
    <text evidence="9">The sequence shown here is derived from an EMBL/GenBank/DDBJ whole genome shotgun (WGS) entry which is preliminary data.</text>
</comment>
<gene>
    <name evidence="9" type="primary">LONRF3</name>
    <name evidence="9" type="ORF">LHYA1_G002223</name>
</gene>
<evidence type="ECO:0000256" key="5">
    <source>
        <dbReference type="SAM" id="Coils"/>
    </source>
</evidence>
<evidence type="ECO:0000313" key="9">
    <source>
        <dbReference type="EMBL" id="TVY28979.1"/>
    </source>
</evidence>
<dbReference type="GeneID" id="41982421"/>
<accession>A0A8H8R5T8</accession>
<keyword evidence="10" id="KW-1185">Reference proteome</keyword>
<dbReference type="InterPro" id="IPR003111">
    <property type="entry name" value="Lon_prtase_N"/>
</dbReference>
<feature type="domain" description="Lon N-terminal" evidence="8">
    <location>
        <begin position="312"/>
        <end position="563"/>
    </location>
</feature>
<dbReference type="Pfam" id="PF13923">
    <property type="entry name" value="zf-C3HC4_2"/>
    <property type="match status" value="1"/>
</dbReference>
<feature type="region of interest" description="Disordered" evidence="6">
    <location>
        <begin position="16"/>
        <end position="37"/>
    </location>
</feature>
<keyword evidence="5" id="KW-0175">Coiled coil</keyword>
<dbReference type="InterPro" id="IPR017907">
    <property type="entry name" value="Znf_RING_CS"/>
</dbReference>
<feature type="coiled-coil region" evidence="5">
    <location>
        <begin position="114"/>
        <end position="141"/>
    </location>
</feature>
<dbReference type="InterPro" id="IPR046336">
    <property type="entry name" value="Lon_prtase_N_sf"/>
</dbReference>
<evidence type="ECO:0000313" key="10">
    <source>
        <dbReference type="Proteomes" id="UP000431533"/>
    </source>
</evidence>
<dbReference type="RefSeq" id="XP_031007767.1">
    <property type="nucleotide sequence ID" value="XM_031147200.1"/>
</dbReference>
<protein>
    <submittedName>
        <fullName evidence="9">LON peptidase N-terminal domain and RING finger protein</fullName>
    </submittedName>
</protein>
<dbReference type="InterPro" id="IPR015947">
    <property type="entry name" value="PUA-like_sf"/>
</dbReference>
<dbReference type="Gene3D" id="1.20.58.1480">
    <property type="match status" value="1"/>
</dbReference>
<dbReference type="SUPFAM" id="SSF57850">
    <property type="entry name" value="RING/U-box"/>
    <property type="match status" value="2"/>
</dbReference>
<dbReference type="PROSITE" id="PS00518">
    <property type="entry name" value="ZF_RING_1"/>
    <property type="match status" value="1"/>
</dbReference>
<evidence type="ECO:0000256" key="3">
    <source>
        <dbReference type="ARBA" id="ARBA00022833"/>
    </source>
</evidence>
<evidence type="ECO:0000259" key="7">
    <source>
        <dbReference type="PROSITE" id="PS50089"/>
    </source>
</evidence>
<evidence type="ECO:0000259" key="8">
    <source>
        <dbReference type="PROSITE" id="PS51787"/>
    </source>
</evidence>
<evidence type="ECO:0000256" key="1">
    <source>
        <dbReference type="ARBA" id="ARBA00022723"/>
    </source>
</evidence>
<dbReference type="SMART" id="SM00464">
    <property type="entry name" value="LON"/>
    <property type="match status" value="1"/>
</dbReference>
<dbReference type="InterPro" id="IPR001841">
    <property type="entry name" value="Znf_RING"/>
</dbReference>
<evidence type="ECO:0000256" key="2">
    <source>
        <dbReference type="ARBA" id="ARBA00022771"/>
    </source>
</evidence>
<dbReference type="InterPro" id="IPR013083">
    <property type="entry name" value="Znf_RING/FYVE/PHD"/>
</dbReference>
<evidence type="ECO:0000256" key="6">
    <source>
        <dbReference type="SAM" id="MobiDB-lite"/>
    </source>
</evidence>
<dbReference type="Pfam" id="PF02190">
    <property type="entry name" value="LON_substr_bdg"/>
    <property type="match status" value="1"/>
</dbReference>
<dbReference type="Gene3D" id="3.30.40.10">
    <property type="entry name" value="Zinc/RING finger domain, C3HC4 (zinc finger)"/>
    <property type="match status" value="2"/>
</dbReference>
<dbReference type="PROSITE" id="PS51787">
    <property type="entry name" value="LON_N"/>
    <property type="match status" value="1"/>
</dbReference>
<keyword evidence="2 4" id="KW-0863">Zinc-finger</keyword>
<keyword evidence="3" id="KW-0862">Zinc</keyword>
<sequence length="576" mass="64047">MASLPLNDTQLSLRSALSKTANSPTSSPTASNPPLHASNNARQIVRLVQCPQCSKPLREPVTLPCGNSLCKRCIPESHLRKNITYPATANRLQGFLCPFSGCRREHAVGDCSVNVVLNNMMELAKENIDRYRNTAEASEVLLQVEERDKWSIAGVSSLRDAEVRVQVLRGGRLASTYAMAEMGELAYDSEVTYTAMFPGNDNSEVVDAVLLDQLKELTRAELDCQVCYGLFLEPLTTACGHTFCRRCVHRVLDHTNICPVCRRTMSTRPGISAQWVESGTQQSPSNILIMKILAGLCPEAVAERAEAAQAESTTVGELDTPLFICTLSCPTMPTFLFIFEPRYRLMIRRAVESGGGNFGMLLPNRKGKEQGDLGVAPFYQYGTLLHIIDVRLLPDGRSMIETVGVSRFRVLRYGELDGYTIGKVERIDDISFAAEEALEVADITSSTTTRTLSAEDHFGAPPHHVASHSTHQPPILPDFNSMSTQDLMKIGRAFVKKWQDSSAGWLTDRVYTAYGECPEDPALFPWWFATVLPIDEYVKVDLLPLTSVRERLKMCVGWMVQFETSKWYALLFSQSR</sequence>